<dbReference type="EMBL" id="CP039852">
    <property type="protein sequence ID" value="QCZ92490.1"/>
    <property type="molecule type" value="Genomic_DNA"/>
</dbReference>
<dbReference type="InterPro" id="IPR036291">
    <property type="entry name" value="NAD(P)-bd_dom_sf"/>
</dbReference>
<dbReference type="AlphaFoldDB" id="A0A5B7YAL8"/>
<protein>
    <submittedName>
        <fullName evidence="2">NAD-dependent epimerase/dehydratase family protein</fullName>
    </submittedName>
</protein>
<evidence type="ECO:0000259" key="1">
    <source>
        <dbReference type="Pfam" id="PF01370"/>
    </source>
</evidence>
<dbReference type="Proteomes" id="UP000304912">
    <property type="component" value="Chromosome"/>
</dbReference>
<dbReference type="PANTHER" id="PTHR48079:SF6">
    <property type="entry name" value="NAD(P)-BINDING DOMAIN-CONTAINING PROTEIN-RELATED"/>
    <property type="match status" value="1"/>
</dbReference>
<keyword evidence="3" id="KW-1185">Reference proteome</keyword>
<dbReference type="OrthoDB" id="751203at2"/>
<feature type="domain" description="NAD-dependent epimerase/dehydratase" evidence="1">
    <location>
        <begin position="87"/>
        <end position="204"/>
    </location>
</feature>
<dbReference type="GO" id="GO:0004029">
    <property type="term" value="F:aldehyde dehydrogenase (NAD+) activity"/>
    <property type="evidence" value="ECO:0007669"/>
    <property type="project" value="TreeGrafter"/>
</dbReference>
<dbReference type="SUPFAM" id="SSF51735">
    <property type="entry name" value="NAD(P)-binding Rossmann-fold domains"/>
    <property type="match status" value="1"/>
</dbReference>
<dbReference type="Gene3D" id="3.40.50.720">
    <property type="entry name" value="NAD(P)-binding Rossmann-like Domain"/>
    <property type="match status" value="1"/>
</dbReference>
<dbReference type="GO" id="GO:0005737">
    <property type="term" value="C:cytoplasm"/>
    <property type="evidence" value="ECO:0007669"/>
    <property type="project" value="TreeGrafter"/>
</dbReference>
<dbReference type="InterPro" id="IPR051783">
    <property type="entry name" value="NAD(P)-dependent_oxidoreduct"/>
</dbReference>
<gene>
    <name evidence="2" type="ORF">FBQ74_02940</name>
</gene>
<accession>A0A5B7YAL8</accession>
<sequence length="269" mass="29525">MTALTLCGCGWLGKQLATTASYDKIIGTTQSEENFSNLRQLGVTPYSFRLGDDASQLCEAAKQSTVVLNIPPGARKKPLDPNFVPRMCALIDQFFEQGASALIFISTTAVYGDDDKVVTENTPVAPVTPSGNAHVEIEQHLLSKYPDRSAVFRLAGLVGHGRHPVRFLAGKQLDKGEQVVNLVHGDDVCAAVHQWIARPEFGVTYHLCSQKHPKRGDYYRDCAREYALAMPTFNEGYESLTASGKCINSTASWHRLGLTPEYASPYDMI</sequence>
<evidence type="ECO:0000313" key="3">
    <source>
        <dbReference type="Proteomes" id="UP000304912"/>
    </source>
</evidence>
<dbReference type="Pfam" id="PF01370">
    <property type="entry name" value="Epimerase"/>
    <property type="match status" value="1"/>
</dbReference>
<name>A0A5B7YAL8_9ALTE</name>
<reference evidence="2 3" key="1">
    <citation type="submission" date="2019-04" db="EMBL/GenBank/DDBJ databases">
        <title>Salinimonas iocasae sp. nov., a halophilic bacterium isolated from the outer tube casing of tubeworms in Okinawa Trough.</title>
        <authorList>
            <person name="Zhang H."/>
            <person name="Wang H."/>
            <person name="Li C."/>
        </authorList>
    </citation>
    <scope>NUCLEOTIDE SEQUENCE [LARGE SCALE GENOMIC DNA]</scope>
    <source>
        <strain evidence="2 3">KX18D6</strain>
    </source>
</reference>
<dbReference type="InterPro" id="IPR001509">
    <property type="entry name" value="Epimerase_deHydtase"/>
</dbReference>
<evidence type="ECO:0000313" key="2">
    <source>
        <dbReference type="EMBL" id="QCZ92490.1"/>
    </source>
</evidence>
<dbReference type="PANTHER" id="PTHR48079">
    <property type="entry name" value="PROTEIN YEEZ"/>
    <property type="match status" value="1"/>
</dbReference>
<organism evidence="2 3">
    <name type="scientific">Salinimonas iocasae</name>
    <dbReference type="NCBI Taxonomy" id="2572577"/>
    <lineage>
        <taxon>Bacteria</taxon>
        <taxon>Pseudomonadati</taxon>
        <taxon>Pseudomonadota</taxon>
        <taxon>Gammaproteobacteria</taxon>
        <taxon>Alteromonadales</taxon>
        <taxon>Alteromonadaceae</taxon>
        <taxon>Alteromonas/Salinimonas group</taxon>
        <taxon>Salinimonas</taxon>
    </lineage>
</organism>
<proteinExistence type="predicted"/>
<dbReference type="KEGG" id="salk:FBQ74_02940"/>
<dbReference type="RefSeq" id="WP_139755243.1">
    <property type="nucleotide sequence ID" value="NZ_CP039852.1"/>
</dbReference>